<feature type="compositionally biased region" description="Polar residues" evidence="6">
    <location>
        <begin position="251"/>
        <end position="267"/>
    </location>
</feature>
<evidence type="ECO:0000259" key="7">
    <source>
        <dbReference type="PROSITE" id="PS50888"/>
    </source>
</evidence>
<dbReference type="AlphaFoldDB" id="A0AAD5YB80"/>
<keyword evidence="5" id="KW-0539">Nucleus</keyword>
<organism evidence="8 9">
    <name type="scientific">Boothiomyces macroporosus</name>
    <dbReference type="NCBI Taxonomy" id="261099"/>
    <lineage>
        <taxon>Eukaryota</taxon>
        <taxon>Fungi</taxon>
        <taxon>Fungi incertae sedis</taxon>
        <taxon>Chytridiomycota</taxon>
        <taxon>Chytridiomycota incertae sedis</taxon>
        <taxon>Chytridiomycetes</taxon>
        <taxon>Rhizophydiales</taxon>
        <taxon>Terramycetaceae</taxon>
        <taxon>Boothiomyces</taxon>
    </lineage>
</organism>
<dbReference type="Gene3D" id="4.10.280.10">
    <property type="entry name" value="Helix-loop-helix DNA-binding domain"/>
    <property type="match status" value="1"/>
</dbReference>
<proteinExistence type="predicted"/>
<feature type="compositionally biased region" description="Polar residues" evidence="6">
    <location>
        <begin position="340"/>
        <end position="370"/>
    </location>
</feature>
<dbReference type="InterPro" id="IPR052207">
    <property type="entry name" value="Max-like/E-box_TFs"/>
</dbReference>
<dbReference type="InterPro" id="IPR036638">
    <property type="entry name" value="HLH_DNA-bd_sf"/>
</dbReference>
<evidence type="ECO:0000256" key="1">
    <source>
        <dbReference type="ARBA" id="ARBA00004123"/>
    </source>
</evidence>
<accession>A0AAD5YB80</accession>
<evidence type="ECO:0000313" key="8">
    <source>
        <dbReference type="EMBL" id="KAJ3262230.1"/>
    </source>
</evidence>
<keyword evidence="9" id="KW-1185">Reference proteome</keyword>
<feature type="region of interest" description="Disordered" evidence="6">
    <location>
        <begin position="240"/>
        <end position="267"/>
    </location>
</feature>
<comment type="subcellular location">
    <subcellularLocation>
        <location evidence="1">Nucleus</location>
    </subcellularLocation>
</comment>
<dbReference type="GO" id="GO:0005634">
    <property type="term" value="C:nucleus"/>
    <property type="evidence" value="ECO:0007669"/>
    <property type="project" value="UniProtKB-SubCell"/>
</dbReference>
<evidence type="ECO:0000256" key="3">
    <source>
        <dbReference type="ARBA" id="ARBA00023125"/>
    </source>
</evidence>
<dbReference type="InterPro" id="IPR011598">
    <property type="entry name" value="bHLH_dom"/>
</dbReference>
<dbReference type="Pfam" id="PF00010">
    <property type="entry name" value="HLH"/>
    <property type="match status" value="1"/>
</dbReference>
<dbReference type="GO" id="GO:0046983">
    <property type="term" value="F:protein dimerization activity"/>
    <property type="evidence" value="ECO:0007669"/>
    <property type="project" value="InterPro"/>
</dbReference>
<feature type="compositionally biased region" description="Basic and acidic residues" evidence="6">
    <location>
        <begin position="376"/>
        <end position="391"/>
    </location>
</feature>
<keyword evidence="2" id="KW-0805">Transcription regulation</keyword>
<feature type="region of interest" description="Disordered" evidence="6">
    <location>
        <begin position="70"/>
        <end position="118"/>
    </location>
</feature>
<dbReference type="PANTHER" id="PTHR15741:SF27">
    <property type="entry name" value="TRANSCRIPTION FACTOR AP-4"/>
    <property type="match status" value="1"/>
</dbReference>
<feature type="compositionally biased region" description="Pro residues" evidence="6">
    <location>
        <begin position="15"/>
        <end position="24"/>
    </location>
</feature>
<feature type="compositionally biased region" description="Low complexity" evidence="6">
    <location>
        <begin position="197"/>
        <end position="206"/>
    </location>
</feature>
<evidence type="ECO:0000256" key="2">
    <source>
        <dbReference type="ARBA" id="ARBA00023015"/>
    </source>
</evidence>
<dbReference type="EMBL" id="JADGKB010000002">
    <property type="protein sequence ID" value="KAJ3262230.1"/>
    <property type="molecule type" value="Genomic_DNA"/>
</dbReference>
<feature type="compositionally biased region" description="Polar residues" evidence="6">
    <location>
        <begin position="87"/>
        <end position="97"/>
    </location>
</feature>
<feature type="domain" description="BHLH" evidence="7">
    <location>
        <begin position="166"/>
        <end position="229"/>
    </location>
</feature>
<dbReference type="PANTHER" id="PTHR15741">
    <property type="entry name" value="BASIC HELIX-LOOP-HELIX ZIP TRANSCRIPTION FACTOR"/>
    <property type="match status" value="1"/>
</dbReference>
<comment type="caution">
    <text evidence="8">The sequence shown here is derived from an EMBL/GenBank/DDBJ whole genome shotgun (WGS) entry which is preliminary data.</text>
</comment>
<feature type="region of interest" description="Disordered" evidence="6">
    <location>
        <begin position="195"/>
        <end position="215"/>
    </location>
</feature>
<dbReference type="SMART" id="SM00353">
    <property type="entry name" value="HLH"/>
    <property type="match status" value="1"/>
</dbReference>
<reference evidence="8" key="1">
    <citation type="submission" date="2020-05" db="EMBL/GenBank/DDBJ databases">
        <title>Phylogenomic resolution of chytrid fungi.</title>
        <authorList>
            <person name="Stajich J.E."/>
            <person name="Amses K."/>
            <person name="Simmons R."/>
            <person name="Seto K."/>
            <person name="Myers J."/>
            <person name="Bonds A."/>
            <person name="Quandt C.A."/>
            <person name="Barry K."/>
            <person name="Liu P."/>
            <person name="Grigoriev I."/>
            <person name="Longcore J.E."/>
            <person name="James T.Y."/>
        </authorList>
    </citation>
    <scope>NUCLEOTIDE SEQUENCE</scope>
    <source>
        <strain evidence="8">PLAUS21</strain>
    </source>
</reference>
<feature type="compositionally biased region" description="Basic and acidic residues" evidence="6">
    <location>
        <begin position="70"/>
        <end position="85"/>
    </location>
</feature>
<feature type="region of interest" description="Disordered" evidence="6">
    <location>
        <begin position="340"/>
        <end position="391"/>
    </location>
</feature>
<evidence type="ECO:0000256" key="4">
    <source>
        <dbReference type="ARBA" id="ARBA00023163"/>
    </source>
</evidence>
<dbReference type="SUPFAM" id="SSF47459">
    <property type="entry name" value="HLH, helix-loop-helix DNA-binding domain"/>
    <property type="match status" value="1"/>
</dbReference>
<dbReference type="Proteomes" id="UP001210925">
    <property type="component" value="Unassembled WGS sequence"/>
</dbReference>
<dbReference type="GO" id="GO:0000981">
    <property type="term" value="F:DNA-binding transcription factor activity, RNA polymerase II-specific"/>
    <property type="evidence" value="ECO:0007669"/>
    <property type="project" value="TreeGrafter"/>
</dbReference>
<keyword evidence="4" id="KW-0804">Transcription</keyword>
<protein>
    <recommendedName>
        <fullName evidence="7">BHLH domain-containing protein</fullName>
    </recommendedName>
</protein>
<sequence length="391" mass="43528">MDGPTSASYSKPISPFSPPLPPAEHTPFDSTSGYRIGETKLQDARLQHIQMNNYAALGIIPARHVAPSAEEVKLGKSDQENKDNRLSPPSSNSSMVNATVPKKRGPGRPRKNQEEPNKKVALAGMDMKPKRSTALAIDTNIKKRLEEDEENHVKKPARRDLLTEDEKRVNHVVSEQRRRKLIREGFQVLVDLTPALSNSPPVSSGPGNTGGGHSKSTILFKAADYIRELKAQVESLTNQLHGVPMNPLPTPQSQIQQPTYTPQKPQESSHYLMHSSFQDKSPESQNIYSKAAFSTNNASQQLFQTQRQNFPPSFQQNQSFMQSGNHNLHNLIQQRMNNQSNYNSTFSDQSNANVPPSFLSTAGNFPSVPTETPKFPSERAKEERSQESLDK</sequence>
<evidence type="ECO:0000256" key="6">
    <source>
        <dbReference type="SAM" id="MobiDB-lite"/>
    </source>
</evidence>
<keyword evidence="3" id="KW-0238">DNA-binding</keyword>
<evidence type="ECO:0000313" key="9">
    <source>
        <dbReference type="Proteomes" id="UP001210925"/>
    </source>
</evidence>
<evidence type="ECO:0000256" key="5">
    <source>
        <dbReference type="ARBA" id="ARBA00023242"/>
    </source>
</evidence>
<feature type="region of interest" description="Disordered" evidence="6">
    <location>
        <begin position="1"/>
        <end position="36"/>
    </location>
</feature>
<dbReference type="GO" id="GO:0000978">
    <property type="term" value="F:RNA polymerase II cis-regulatory region sequence-specific DNA binding"/>
    <property type="evidence" value="ECO:0007669"/>
    <property type="project" value="TreeGrafter"/>
</dbReference>
<feature type="compositionally biased region" description="Basic residues" evidence="6">
    <location>
        <begin position="101"/>
        <end position="110"/>
    </location>
</feature>
<name>A0AAD5YB80_9FUNG</name>
<gene>
    <name evidence="8" type="ORF">HK103_002643</name>
</gene>
<dbReference type="PROSITE" id="PS50888">
    <property type="entry name" value="BHLH"/>
    <property type="match status" value="1"/>
</dbReference>